<evidence type="ECO:0000256" key="2">
    <source>
        <dbReference type="ARBA" id="ARBA00023136"/>
    </source>
</evidence>
<dbReference type="InterPro" id="IPR036942">
    <property type="entry name" value="Beta-barrel_TonB_sf"/>
</dbReference>
<dbReference type="Proteomes" id="UP000295164">
    <property type="component" value="Unassembled WGS sequence"/>
</dbReference>
<dbReference type="InterPro" id="IPR012910">
    <property type="entry name" value="Plug_dom"/>
</dbReference>
<keyword evidence="3" id="KW-0998">Cell outer membrane</keyword>
<sequence>MRKQMKSRSAFLLLFFLGFTLLTYGQSTRIAGRVVNDKNEPLPGISIQANGAGGTSTGVDGTFILNLTAGKTYTLTISGVGYAPRSIANFDPAKEPELTVSLETAARALEGVVVTGTSNRRRETISSMIAYQKNSSTVAQVVSAEAIRRSPDKNTGEVLRRVPGTSILEGKYLVVRGLADRYNQTMLNGQLLSSTEPDRKTFSYDIFPANLLDNMVINKAFVPELPGEWAGGLVQINTKDIPANNFLNVQVGTGFNTQTAGKPFYSYKGGGLDALGIDNGFRAIPTAIGTKTDFAGGSQVQQAALGRQFRNIWTPDQTALLPNHSVQLSGGFNTRLFGKRLGSVLALTYNRAFRRIDYTNTFISNIQGDKDFIYENQKYNQDVLAGAMANFTLQLNGNNKISVRNLINVNAQKYVLDRSAGSDYILGGGNAQPIRGTELGLRQNVFFNTQVQGDHSLFGHNGVKLQWRGGFNILDQYIPDQRRLLYTEDTTGGSKQWVALVGGGNSQKSGSRFFSMLSDYIYNAGADVSKSFRWMGQNQTVKAGYLLQVKDRLFDSRPFFYGIQRDPSGRLVHLPADQIFAPENITGQDGGIVFGELEGGQYRYMANTILNAGYIQFDNAFSEKLRAVWGLRYEDFDQLIGSVHTSDPRHLRTVQGDWLPGVNITYKLNPRTNIRLSGSQTVVRPEFRELSDFAFYDFELGATIVGNRRLVRTKVTNLDLRWELYPRSGELFTFGVFYKYFKNPIELYFNTSGAGSSNTFNFANIEQAQNYGVEFEARKKLDFAPALRNFTLTGNLSYIFSQVSGSDITARTNAASLDRAMQGQSPYLLNFGLQYDLEKYGLTSTLLFNRIGRRILFVGNLQQSTGVGVPEIWENPRSLLDFQVTKKVLRNKGELRFSISDLLNQPVLFYHDLDNNGRRSNGDVDAIRRNYGSAVGLTFAYSIK</sequence>
<dbReference type="SUPFAM" id="SSF49464">
    <property type="entry name" value="Carboxypeptidase regulatory domain-like"/>
    <property type="match status" value="1"/>
</dbReference>
<name>A0A4R4E546_9BACT</name>
<organism evidence="6 7">
    <name type="scientific">Flaviaesturariibacter aridisoli</name>
    <dbReference type="NCBI Taxonomy" id="2545761"/>
    <lineage>
        <taxon>Bacteria</taxon>
        <taxon>Pseudomonadati</taxon>
        <taxon>Bacteroidota</taxon>
        <taxon>Chitinophagia</taxon>
        <taxon>Chitinophagales</taxon>
        <taxon>Chitinophagaceae</taxon>
        <taxon>Flaviaestuariibacter</taxon>
    </lineage>
</organism>
<keyword evidence="6" id="KW-0675">Receptor</keyword>
<feature type="domain" description="TonB-dependent receptor plug" evidence="4">
    <location>
        <begin position="134"/>
        <end position="219"/>
    </location>
</feature>
<dbReference type="EMBL" id="SKFH01000001">
    <property type="protein sequence ID" value="TCZ74744.1"/>
    <property type="molecule type" value="Genomic_DNA"/>
</dbReference>
<dbReference type="Gene3D" id="2.60.40.1120">
    <property type="entry name" value="Carboxypeptidase-like, regulatory domain"/>
    <property type="match status" value="1"/>
</dbReference>
<evidence type="ECO:0000259" key="5">
    <source>
        <dbReference type="Pfam" id="PF14905"/>
    </source>
</evidence>
<comment type="caution">
    <text evidence="6">The sequence shown here is derived from an EMBL/GenBank/DDBJ whole genome shotgun (WGS) entry which is preliminary data.</text>
</comment>
<dbReference type="AlphaFoldDB" id="A0A4R4E546"/>
<gene>
    <name evidence="6" type="ORF">E0486_00120</name>
</gene>
<evidence type="ECO:0000256" key="1">
    <source>
        <dbReference type="ARBA" id="ARBA00004442"/>
    </source>
</evidence>
<dbReference type="PANTHER" id="PTHR40980:SF5">
    <property type="entry name" value="TONB-DEPENDENT RECEPTOR"/>
    <property type="match status" value="1"/>
</dbReference>
<comment type="subcellular location">
    <subcellularLocation>
        <location evidence="1">Cell outer membrane</location>
    </subcellularLocation>
</comment>
<dbReference type="Pfam" id="PF14905">
    <property type="entry name" value="OMP_b-brl_3"/>
    <property type="match status" value="1"/>
</dbReference>
<dbReference type="Pfam" id="PF13715">
    <property type="entry name" value="CarbopepD_reg_2"/>
    <property type="match status" value="1"/>
</dbReference>
<evidence type="ECO:0000256" key="3">
    <source>
        <dbReference type="ARBA" id="ARBA00023237"/>
    </source>
</evidence>
<dbReference type="InterPro" id="IPR008969">
    <property type="entry name" value="CarboxyPept-like_regulatory"/>
</dbReference>
<keyword evidence="2" id="KW-0472">Membrane</keyword>
<dbReference type="Gene3D" id="2.170.130.10">
    <property type="entry name" value="TonB-dependent receptor, plug domain"/>
    <property type="match status" value="1"/>
</dbReference>
<protein>
    <submittedName>
        <fullName evidence="6">TonB-dependent receptor</fullName>
    </submittedName>
</protein>
<dbReference type="Pfam" id="PF07715">
    <property type="entry name" value="Plug"/>
    <property type="match status" value="1"/>
</dbReference>
<reference evidence="6 7" key="1">
    <citation type="submission" date="2019-03" db="EMBL/GenBank/DDBJ databases">
        <authorList>
            <person name="Kim M.K.M."/>
        </authorList>
    </citation>
    <scope>NUCLEOTIDE SEQUENCE [LARGE SCALE GENOMIC DNA]</scope>
    <source>
        <strain evidence="6 7">17J68-15</strain>
    </source>
</reference>
<dbReference type="PANTHER" id="PTHR40980">
    <property type="entry name" value="PLUG DOMAIN-CONTAINING PROTEIN"/>
    <property type="match status" value="1"/>
</dbReference>
<dbReference type="InterPro" id="IPR041700">
    <property type="entry name" value="OMP_b-brl_3"/>
</dbReference>
<dbReference type="InterPro" id="IPR037066">
    <property type="entry name" value="Plug_dom_sf"/>
</dbReference>
<evidence type="ECO:0000259" key="4">
    <source>
        <dbReference type="Pfam" id="PF07715"/>
    </source>
</evidence>
<keyword evidence="7" id="KW-1185">Reference proteome</keyword>
<dbReference type="Gene3D" id="2.40.170.20">
    <property type="entry name" value="TonB-dependent receptor, beta-barrel domain"/>
    <property type="match status" value="1"/>
</dbReference>
<dbReference type="SUPFAM" id="SSF56935">
    <property type="entry name" value="Porins"/>
    <property type="match status" value="1"/>
</dbReference>
<dbReference type="GO" id="GO:0009279">
    <property type="term" value="C:cell outer membrane"/>
    <property type="evidence" value="ECO:0007669"/>
    <property type="project" value="UniProtKB-SubCell"/>
</dbReference>
<dbReference type="OrthoDB" id="9768470at2"/>
<feature type="domain" description="Outer membrane protein beta-barrel" evidence="5">
    <location>
        <begin position="610"/>
        <end position="917"/>
    </location>
</feature>
<accession>A0A4R4E546</accession>
<proteinExistence type="predicted"/>
<evidence type="ECO:0000313" key="7">
    <source>
        <dbReference type="Proteomes" id="UP000295164"/>
    </source>
</evidence>
<evidence type="ECO:0000313" key="6">
    <source>
        <dbReference type="EMBL" id="TCZ74744.1"/>
    </source>
</evidence>